<gene>
    <name evidence="1" type="ORF">D5R55_02055</name>
</gene>
<reference evidence="1 2" key="1">
    <citation type="submission" date="2018-12" db="EMBL/GenBank/DDBJ databases">
        <title>Cadmium resistance mechanism in endophytic bacteria Burkholderia cenocepacia YG-3.</title>
        <authorList>
            <person name="Zhang X."/>
            <person name="Wang X."/>
            <person name="Zhu Y."/>
        </authorList>
    </citation>
    <scope>NUCLEOTIDE SEQUENCE [LARGE SCALE GENOMIC DNA]</scope>
    <source>
        <strain evidence="1 2">YG-3</strain>
    </source>
</reference>
<name>A0A3Q9F4R3_9BURK</name>
<dbReference type="RefSeq" id="WP_126359408.1">
    <property type="nucleotide sequence ID" value="NZ_CP034545.1"/>
</dbReference>
<evidence type="ECO:0000313" key="1">
    <source>
        <dbReference type="EMBL" id="AZQ49890.1"/>
    </source>
</evidence>
<dbReference type="Proteomes" id="UP000277191">
    <property type="component" value="Chromosome 1"/>
</dbReference>
<dbReference type="Gene3D" id="2.80.10.50">
    <property type="match status" value="1"/>
</dbReference>
<proteinExistence type="predicted"/>
<dbReference type="CDD" id="cd00257">
    <property type="entry name" value="beta-trefoil_FSCN-like"/>
    <property type="match status" value="1"/>
</dbReference>
<dbReference type="SUPFAM" id="SSF50405">
    <property type="entry name" value="Actin-crosslinking proteins"/>
    <property type="match status" value="1"/>
</dbReference>
<sequence length="148" mass="16766">MTNLTSGIYAFQAKDGEYWSVIEYSTGGSLYVVAGKQAIDDWCRFTVVPNGDSSFSLKDKNGNYLSIIQESSDGPLYLESSQKTVIDNWCIFYVYDGDLPNSINFQVIGNDTTYYLTIINMDGRNYVEARNDSDPAWRNFFPTQIIPE</sequence>
<dbReference type="InterPro" id="IPR008999">
    <property type="entry name" value="Actin-crosslinking"/>
</dbReference>
<dbReference type="AlphaFoldDB" id="A0A3Q9F4R3"/>
<evidence type="ECO:0000313" key="2">
    <source>
        <dbReference type="Proteomes" id="UP000277191"/>
    </source>
</evidence>
<accession>A0A3Q9F4R3</accession>
<dbReference type="EMBL" id="CP034545">
    <property type="protein sequence ID" value="AZQ49890.1"/>
    <property type="molecule type" value="Genomic_DNA"/>
</dbReference>
<protein>
    <submittedName>
        <fullName evidence="1">Uncharacterized protein</fullName>
    </submittedName>
</protein>
<organism evidence="1 2">
    <name type="scientific">Burkholderia cenocepacia</name>
    <dbReference type="NCBI Taxonomy" id="95486"/>
    <lineage>
        <taxon>Bacteria</taxon>
        <taxon>Pseudomonadati</taxon>
        <taxon>Pseudomonadota</taxon>
        <taxon>Betaproteobacteria</taxon>
        <taxon>Burkholderiales</taxon>
        <taxon>Burkholderiaceae</taxon>
        <taxon>Burkholderia</taxon>
        <taxon>Burkholderia cepacia complex</taxon>
    </lineage>
</organism>